<keyword evidence="1" id="KW-0479">Metal-binding</keyword>
<feature type="binding site" evidence="1">
    <location>
        <position position="279"/>
    </location>
    <ligand>
        <name>Zn(2+)</name>
        <dbReference type="ChEBI" id="CHEBI:29105"/>
    </ligand>
</feature>
<dbReference type="PRINTS" id="PR01955">
    <property type="entry name" value="LANCFRANKIA"/>
</dbReference>
<comment type="caution">
    <text evidence="2">The sequence shown here is derived from an EMBL/GenBank/DDBJ whole genome shotgun (WGS) entry which is preliminary data.</text>
</comment>
<dbReference type="CDD" id="cd04793">
    <property type="entry name" value="LanC"/>
    <property type="match status" value="1"/>
</dbReference>
<dbReference type="SUPFAM" id="SSF158745">
    <property type="entry name" value="LanC-like"/>
    <property type="match status" value="1"/>
</dbReference>
<protein>
    <submittedName>
        <fullName evidence="2">Lanthionine synthetase C family protein</fullName>
    </submittedName>
</protein>
<keyword evidence="3" id="KW-1185">Reference proteome</keyword>
<evidence type="ECO:0000256" key="1">
    <source>
        <dbReference type="PIRSR" id="PIRSR607822-1"/>
    </source>
</evidence>
<organism evidence="2 3">
    <name type="scientific">Actinomadura montaniterrae</name>
    <dbReference type="NCBI Taxonomy" id="1803903"/>
    <lineage>
        <taxon>Bacteria</taxon>
        <taxon>Bacillati</taxon>
        <taxon>Actinomycetota</taxon>
        <taxon>Actinomycetes</taxon>
        <taxon>Streptosporangiales</taxon>
        <taxon>Thermomonosporaceae</taxon>
        <taxon>Actinomadura</taxon>
    </lineage>
</organism>
<dbReference type="GO" id="GO:0046872">
    <property type="term" value="F:metal ion binding"/>
    <property type="evidence" value="ECO:0007669"/>
    <property type="project" value="UniProtKB-KW"/>
</dbReference>
<feature type="binding site" evidence="1">
    <location>
        <position position="329"/>
    </location>
    <ligand>
        <name>Zn(2+)</name>
        <dbReference type="ChEBI" id="CHEBI:29105"/>
    </ligand>
</feature>
<dbReference type="OrthoDB" id="1882482at2"/>
<feature type="binding site" evidence="1">
    <location>
        <position position="328"/>
    </location>
    <ligand>
        <name>Zn(2+)</name>
        <dbReference type="ChEBI" id="CHEBI:29105"/>
    </ligand>
</feature>
<dbReference type="Proteomes" id="UP000483004">
    <property type="component" value="Unassembled WGS sequence"/>
</dbReference>
<dbReference type="PRINTS" id="PR01950">
    <property type="entry name" value="LANCSUPER"/>
</dbReference>
<gene>
    <name evidence="2" type="ORF">F9B16_03140</name>
</gene>
<dbReference type="Pfam" id="PF05147">
    <property type="entry name" value="LANC_like"/>
    <property type="match status" value="1"/>
</dbReference>
<proteinExistence type="predicted"/>
<dbReference type="GO" id="GO:0031179">
    <property type="term" value="P:peptide modification"/>
    <property type="evidence" value="ECO:0007669"/>
    <property type="project" value="InterPro"/>
</dbReference>
<dbReference type="SMART" id="SM01260">
    <property type="entry name" value="LANC_like"/>
    <property type="match status" value="1"/>
</dbReference>
<sequence length="413" mass="44260">MQDAVLSVADLISERLDSPEAVRGRVPQRQWWPQSLAHGAAGVALLHIERARAGRASWRAADDWLSCVARDGVSAGPDSHLHYGVPALAFALQTAGDRYARTLEVLDQQVVQQTLRRLKASRARLDQRERPALAEFDAIRGLSGFGNYLLQRKSHTDLLCDVLRYLVQLTEPVDEAGEILPGWWTDSGPGGRPSGNFPGGHANTGMAHGIAGPLALLSLAMRDGVVVDGQDEAISRICAWLDRWRQDGDFGPWWPYWITRPQLRGESPVVAQPSRPSWCYGIAGVARAQQLAAIATGDLARQQMAENALVGALADPRQQEMTTDLSLCHGYAGLALVATRCAGDAVTSGLDDHLPQLIEAIVPDGTRTADAQANGLLTSDFGLLEGAAGVALALYALHSGPPASGWDSCLLIA</sequence>
<dbReference type="Gene3D" id="1.50.10.20">
    <property type="match status" value="1"/>
</dbReference>
<name>A0A6L3W1L0_9ACTN</name>
<evidence type="ECO:0000313" key="2">
    <source>
        <dbReference type="EMBL" id="KAB2388731.1"/>
    </source>
</evidence>
<reference evidence="2 3" key="1">
    <citation type="submission" date="2019-09" db="EMBL/GenBank/DDBJ databases">
        <title>Actinomadura physcomitrii sp. nov., a novel actinomycete isolated from moss [Physcomitrium sphaericum (Ludw) Fuernr].</title>
        <authorList>
            <person name="Liu C."/>
            <person name="Zhuang X."/>
        </authorList>
    </citation>
    <scope>NUCLEOTIDE SEQUENCE [LARGE SCALE GENOMIC DNA]</scope>
    <source>
        <strain evidence="2 3">CYP1-1B</strain>
    </source>
</reference>
<evidence type="ECO:0000313" key="3">
    <source>
        <dbReference type="Proteomes" id="UP000483004"/>
    </source>
</evidence>
<dbReference type="InterPro" id="IPR007822">
    <property type="entry name" value="LANC-like"/>
</dbReference>
<dbReference type="AlphaFoldDB" id="A0A6L3W1L0"/>
<dbReference type="EMBL" id="WBMR01000004">
    <property type="protein sequence ID" value="KAB2388731.1"/>
    <property type="molecule type" value="Genomic_DNA"/>
</dbReference>
<dbReference type="InterPro" id="IPR033889">
    <property type="entry name" value="LanC"/>
</dbReference>
<keyword evidence="1" id="KW-0862">Zinc</keyword>
<accession>A0A6L3W1L0</accession>